<keyword evidence="2" id="KW-0812">Transmembrane</keyword>
<feature type="chain" id="PRO_5036736959" description="Peptidase S1 domain-containing protein" evidence="3">
    <location>
        <begin position="29"/>
        <end position="753"/>
    </location>
</feature>
<evidence type="ECO:0000256" key="3">
    <source>
        <dbReference type="SAM" id="SignalP"/>
    </source>
</evidence>
<dbReference type="SUPFAM" id="SSF50494">
    <property type="entry name" value="Trypsin-like serine proteases"/>
    <property type="match status" value="1"/>
</dbReference>
<keyword evidence="3" id="KW-0732">Signal</keyword>
<keyword evidence="2" id="KW-0472">Membrane</keyword>
<dbReference type="GO" id="GO:0005975">
    <property type="term" value="P:carbohydrate metabolic process"/>
    <property type="evidence" value="ECO:0007669"/>
    <property type="project" value="UniProtKB-ARBA"/>
</dbReference>
<protein>
    <recommendedName>
        <fullName evidence="6">Peptidase S1 domain-containing protein</fullName>
    </recommendedName>
</protein>
<dbReference type="EMBL" id="JAEHOI010000009">
    <property type="protein sequence ID" value="MBK0422281.1"/>
    <property type="molecule type" value="Genomic_DNA"/>
</dbReference>
<feature type="transmembrane region" description="Helical" evidence="2">
    <location>
        <begin position="722"/>
        <end position="745"/>
    </location>
</feature>
<organism evidence="4 5">
    <name type="scientific">Leucobacter edaphi</name>
    <dbReference type="NCBI Taxonomy" id="2796472"/>
    <lineage>
        <taxon>Bacteria</taxon>
        <taxon>Bacillati</taxon>
        <taxon>Actinomycetota</taxon>
        <taxon>Actinomycetes</taxon>
        <taxon>Micrococcales</taxon>
        <taxon>Microbacteriaceae</taxon>
        <taxon>Leucobacter</taxon>
    </lineage>
</organism>
<accession>A0A934QE83</accession>
<sequence>MTKRRPLAFGAALAIGFGSLFAASPAMAESTEAPNDQNIADSGAAPSEAKTAETTAPRADAPTTDATDDAKAAPQAPAAEKPATKPSDDAVAAPSKEEVKNLDQAGVELVAVGLNDEGKTVVVTTAAPETKEADQAIQSFAETRGAETPSDVVTVELPNAPKSFAAGDVVAGAGYITLDVTNNKMFACSIGFSAWGAGKKPAVLSAGHCGFGATDNPLKDTILSIPDQEPAVGGEGYGYEKDPVRFGSFNFVQFGGPGSTIGANNDQNSTDVSAIDVNTDGGWNLKPEVTTWKTAGPSLDSLGGDTVKIKSVGDATRTGVTKSGRTTGYTSGTVSNEDIINGWSRIEDKWVKGFSSDVKAAPGDSGGSVIQGTKAVGLISGGLTPDQNNGKQWTWSTSILDATRIAGYEVALDIDAPKVATGTTVAPGASIVVNAPTNATKVAESTSGASANVSGGNATFTAPTTEGTYTYSFTAQNGMSSSKATSFAFTVEKPDTTVGAPTIKNVDSELSDVTITGTGTPGATITLGGDATGTATVDAKGNWSVKAGFEIGSHSVTATQTIDGKTGPAATGKVVVRPVAPKITSIKDGQNFKDTNAPSTISGTGIEGARVDVAVEGKLAKAMAEAGKAPFADGAAGADGTWTVDFGEKFKPGTFTASATQTVNGVKSKPTAVKFTVEGGVAVNPNPNPNPGTNPGTDPAGNPGDGNTGGDDGNLAVTGGDALLPLGIAAGAALLLGGGVIAFAARRMRADRI</sequence>
<proteinExistence type="predicted"/>
<dbReference type="InterPro" id="IPR043504">
    <property type="entry name" value="Peptidase_S1_PA_chymotrypsin"/>
</dbReference>
<feature type="region of interest" description="Disordered" evidence="1">
    <location>
        <begin position="27"/>
        <end position="94"/>
    </location>
</feature>
<gene>
    <name evidence="4" type="ORF">JD292_09370</name>
</gene>
<dbReference type="Proteomes" id="UP000618733">
    <property type="component" value="Unassembled WGS sequence"/>
</dbReference>
<name>A0A934QE83_9MICO</name>
<dbReference type="RefSeq" id="WP_200132488.1">
    <property type="nucleotide sequence ID" value="NZ_JAEHOI010000009.1"/>
</dbReference>
<dbReference type="Gene3D" id="2.60.40.10">
    <property type="entry name" value="Immunoglobulins"/>
    <property type="match status" value="2"/>
</dbReference>
<dbReference type="CDD" id="cd21112">
    <property type="entry name" value="alphaLP-like"/>
    <property type="match status" value="1"/>
</dbReference>
<feature type="compositionally biased region" description="Low complexity" evidence="1">
    <location>
        <begin position="52"/>
        <end position="65"/>
    </location>
</feature>
<reference evidence="4" key="1">
    <citation type="submission" date="2020-12" db="EMBL/GenBank/DDBJ databases">
        <title>Leucobacter sp. CAS2, isolated from Chromium sludge.</title>
        <authorList>
            <person name="Xu Z."/>
        </authorList>
    </citation>
    <scope>NUCLEOTIDE SEQUENCE</scope>
    <source>
        <strain evidence="4">CSA2</strain>
    </source>
</reference>
<evidence type="ECO:0000256" key="1">
    <source>
        <dbReference type="SAM" id="MobiDB-lite"/>
    </source>
</evidence>
<evidence type="ECO:0000313" key="5">
    <source>
        <dbReference type="Proteomes" id="UP000618733"/>
    </source>
</evidence>
<dbReference type="InterPro" id="IPR009003">
    <property type="entry name" value="Peptidase_S1_PA"/>
</dbReference>
<dbReference type="AlphaFoldDB" id="A0A934QE83"/>
<evidence type="ECO:0008006" key="6">
    <source>
        <dbReference type="Google" id="ProtNLM"/>
    </source>
</evidence>
<feature type="compositionally biased region" description="Gly residues" evidence="1">
    <location>
        <begin position="703"/>
        <end position="712"/>
    </location>
</feature>
<feature type="region of interest" description="Disordered" evidence="1">
    <location>
        <begin position="680"/>
        <end position="714"/>
    </location>
</feature>
<keyword evidence="2" id="KW-1133">Transmembrane helix</keyword>
<feature type="compositionally biased region" description="Low complexity" evidence="1">
    <location>
        <begin position="693"/>
        <end position="702"/>
    </location>
</feature>
<comment type="caution">
    <text evidence="4">The sequence shown here is derived from an EMBL/GenBank/DDBJ whole genome shotgun (WGS) entry which is preliminary data.</text>
</comment>
<dbReference type="InterPro" id="IPR013783">
    <property type="entry name" value="Ig-like_fold"/>
</dbReference>
<feature type="compositionally biased region" description="Low complexity" evidence="1">
    <location>
        <begin position="72"/>
        <end position="81"/>
    </location>
</feature>
<evidence type="ECO:0000313" key="4">
    <source>
        <dbReference type="EMBL" id="MBK0422281.1"/>
    </source>
</evidence>
<evidence type="ECO:0000256" key="2">
    <source>
        <dbReference type="SAM" id="Phobius"/>
    </source>
</evidence>
<dbReference type="Gene3D" id="2.40.10.10">
    <property type="entry name" value="Trypsin-like serine proteases"/>
    <property type="match status" value="2"/>
</dbReference>
<feature type="signal peptide" evidence="3">
    <location>
        <begin position="1"/>
        <end position="28"/>
    </location>
</feature>
<keyword evidence="5" id="KW-1185">Reference proteome</keyword>